<reference evidence="1" key="1">
    <citation type="submission" date="2021-06" db="EMBL/GenBank/DDBJ databases">
        <title>Parelaphostrongylus tenuis whole genome reference sequence.</title>
        <authorList>
            <person name="Garwood T.J."/>
            <person name="Larsen P.A."/>
            <person name="Fountain-Jones N.M."/>
            <person name="Garbe J.R."/>
            <person name="Macchietto M.G."/>
            <person name="Kania S.A."/>
            <person name="Gerhold R.W."/>
            <person name="Richards J.E."/>
            <person name="Wolf T.M."/>
        </authorList>
    </citation>
    <scope>NUCLEOTIDE SEQUENCE</scope>
    <source>
        <strain evidence="1">MNPRO001-30</strain>
        <tissue evidence="1">Meninges</tissue>
    </source>
</reference>
<name>A0AAD5QIK5_PARTN</name>
<comment type="caution">
    <text evidence="1">The sequence shown here is derived from an EMBL/GenBank/DDBJ whole genome shotgun (WGS) entry which is preliminary data.</text>
</comment>
<proteinExistence type="predicted"/>
<dbReference type="Proteomes" id="UP001196413">
    <property type="component" value="Unassembled WGS sequence"/>
</dbReference>
<evidence type="ECO:0000313" key="1">
    <source>
        <dbReference type="EMBL" id="KAJ1350844.1"/>
    </source>
</evidence>
<protein>
    <submittedName>
        <fullName evidence="1">Uncharacterized protein</fullName>
    </submittedName>
</protein>
<dbReference type="AlphaFoldDB" id="A0AAD5QIK5"/>
<gene>
    <name evidence="1" type="ORF">KIN20_006739</name>
</gene>
<evidence type="ECO:0000313" key="2">
    <source>
        <dbReference type="Proteomes" id="UP001196413"/>
    </source>
</evidence>
<sequence length="108" mass="12307">MELLQGVPNRQFYSANISTQTDQTLQKRSVIVFRIVADHWKYDDDFMIRCCIGIRGENDRKTDLIRWIASFQGSDGERAAGTVTGLTATGSLPSKCRRRHVSRMHATF</sequence>
<accession>A0AAD5QIK5</accession>
<dbReference type="EMBL" id="JAHQIW010000952">
    <property type="protein sequence ID" value="KAJ1350844.1"/>
    <property type="molecule type" value="Genomic_DNA"/>
</dbReference>
<keyword evidence="2" id="KW-1185">Reference proteome</keyword>
<organism evidence="1 2">
    <name type="scientific">Parelaphostrongylus tenuis</name>
    <name type="common">Meningeal worm</name>
    <dbReference type="NCBI Taxonomy" id="148309"/>
    <lineage>
        <taxon>Eukaryota</taxon>
        <taxon>Metazoa</taxon>
        <taxon>Ecdysozoa</taxon>
        <taxon>Nematoda</taxon>
        <taxon>Chromadorea</taxon>
        <taxon>Rhabditida</taxon>
        <taxon>Rhabditina</taxon>
        <taxon>Rhabditomorpha</taxon>
        <taxon>Strongyloidea</taxon>
        <taxon>Metastrongylidae</taxon>
        <taxon>Parelaphostrongylus</taxon>
    </lineage>
</organism>